<dbReference type="Pfam" id="PF04932">
    <property type="entry name" value="Wzy_C"/>
    <property type="match status" value="1"/>
</dbReference>
<evidence type="ECO:0000256" key="4">
    <source>
        <dbReference type="ARBA" id="ARBA00023136"/>
    </source>
</evidence>
<keyword evidence="3 5" id="KW-1133">Transmembrane helix</keyword>
<dbReference type="Proteomes" id="UP001597294">
    <property type="component" value="Unassembled WGS sequence"/>
</dbReference>
<feature type="domain" description="O-antigen ligase-related" evidence="6">
    <location>
        <begin position="184"/>
        <end position="335"/>
    </location>
</feature>
<keyword evidence="8" id="KW-1185">Reference proteome</keyword>
<evidence type="ECO:0000313" key="7">
    <source>
        <dbReference type="EMBL" id="MFD2206305.1"/>
    </source>
</evidence>
<feature type="transmembrane region" description="Helical" evidence="5">
    <location>
        <begin position="112"/>
        <end position="132"/>
    </location>
</feature>
<evidence type="ECO:0000313" key="8">
    <source>
        <dbReference type="Proteomes" id="UP001597294"/>
    </source>
</evidence>
<dbReference type="InterPro" id="IPR051533">
    <property type="entry name" value="WaaL-like"/>
</dbReference>
<accession>A0ABW5BN18</accession>
<sequence>MNSHLLRLFFFAVPTISVFSSNALVPVVAFVGVATAVITYFKDKKMPKFSKLQLGLLVAVFGWITISTFWTINPLNALKLDLRLFALTLCGLLLISSVESQSVHTHRALAKALLIGCVLAALFLLVESTLSAPITKLIKGKSLDYGMNLSRFNRGATFLGITAWALFSIYGTRLSLFLKLLLPVVPLVVLFFAPSESTLFAVLLGSIWYLLFFAMPRFGFKLLPVLLVASVLVMPLVAKFAAPLHGPESSQSIPFSAKHRFFIWEFVGTQIFENPIVGWGFDAARDYPNKGVENYVHVDGNDKERALGGRIISLHPHNFSLQVWLELGGIGAVLVSLIIWNLFGYLKRNGLGEDAAIQAMVVSTFIIALLGYGIWQNRWYVMFFVFASMVPLVRSCTQVDKRNK</sequence>
<dbReference type="PANTHER" id="PTHR37422:SF17">
    <property type="entry name" value="O-ANTIGEN LIGASE"/>
    <property type="match status" value="1"/>
</dbReference>
<comment type="caution">
    <text evidence="7">The sequence shown here is derived from an EMBL/GenBank/DDBJ whole genome shotgun (WGS) entry which is preliminary data.</text>
</comment>
<feature type="transmembrane region" description="Helical" evidence="5">
    <location>
        <begin position="152"/>
        <end position="169"/>
    </location>
</feature>
<reference evidence="8" key="1">
    <citation type="journal article" date="2019" name="Int. J. Syst. Evol. Microbiol.">
        <title>The Global Catalogue of Microorganisms (GCM) 10K type strain sequencing project: providing services to taxonomists for standard genome sequencing and annotation.</title>
        <authorList>
            <consortium name="The Broad Institute Genomics Platform"/>
            <consortium name="The Broad Institute Genome Sequencing Center for Infectious Disease"/>
            <person name="Wu L."/>
            <person name="Ma J."/>
        </authorList>
    </citation>
    <scope>NUCLEOTIDE SEQUENCE [LARGE SCALE GENOMIC DNA]</scope>
    <source>
        <strain evidence="8">CGMCC 4.7192</strain>
    </source>
</reference>
<proteinExistence type="predicted"/>
<dbReference type="InterPro" id="IPR007016">
    <property type="entry name" value="O-antigen_ligase-rel_domated"/>
</dbReference>
<feature type="transmembrane region" description="Helical" evidence="5">
    <location>
        <begin position="355"/>
        <end position="374"/>
    </location>
</feature>
<evidence type="ECO:0000256" key="1">
    <source>
        <dbReference type="ARBA" id="ARBA00004141"/>
    </source>
</evidence>
<evidence type="ECO:0000256" key="3">
    <source>
        <dbReference type="ARBA" id="ARBA00022989"/>
    </source>
</evidence>
<feature type="transmembrane region" description="Helical" evidence="5">
    <location>
        <begin position="323"/>
        <end position="343"/>
    </location>
</feature>
<feature type="transmembrane region" description="Helical" evidence="5">
    <location>
        <begin position="53"/>
        <end position="72"/>
    </location>
</feature>
<evidence type="ECO:0000259" key="6">
    <source>
        <dbReference type="Pfam" id="PF04932"/>
    </source>
</evidence>
<comment type="subcellular location">
    <subcellularLocation>
        <location evidence="1">Membrane</location>
        <topology evidence="1">Multi-pass membrane protein</topology>
    </subcellularLocation>
</comment>
<keyword evidence="2 5" id="KW-0812">Transmembrane</keyword>
<evidence type="ECO:0000256" key="2">
    <source>
        <dbReference type="ARBA" id="ARBA00022692"/>
    </source>
</evidence>
<keyword evidence="4 5" id="KW-0472">Membrane</keyword>
<protein>
    <submittedName>
        <fullName evidence="7">O-antigen ligase family protein</fullName>
    </submittedName>
</protein>
<keyword evidence="7" id="KW-0436">Ligase</keyword>
<dbReference type="PANTHER" id="PTHR37422">
    <property type="entry name" value="TEICHURONIC ACID BIOSYNTHESIS PROTEIN TUAE"/>
    <property type="match status" value="1"/>
</dbReference>
<gene>
    <name evidence="7" type="ORF">ACFSKO_11795</name>
</gene>
<feature type="transmembrane region" description="Helical" evidence="5">
    <location>
        <begin position="23"/>
        <end position="41"/>
    </location>
</feature>
<dbReference type="EMBL" id="JBHUII010000004">
    <property type="protein sequence ID" value="MFD2206305.1"/>
    <property type="molecule type" value="Genomic_DNA"/>
</dbReference>
<name>A0ABW5BN18_9PROT</name>
<feature type="transmembrane region" description="Helical" evidence="5">
    <location>
        <begin position="380"/>
        <end position="397"/>
    </location>
</feature>
<dbReference type="GO" id="GO:0016874">
    <property type="term" value="F:ligase activity"/>
    <property type="evidence" value="ECO:0007669"/>
    <property type="project" value="UniProtKB-KW"/>
</dbReference>
<evidence type="ECO:0000256" key="5">
    <source>
        <dbReference type="SAM" id="Phobius"/>
    </source>
</evidence>
<feature type="transmembrane region" description="Helical" evidence="5">
    <location>
        <begin position="222"/>
        <end position="242"/>
    </location>
</feature>
<dbReference type="RefSeq" id="WP_380251753.1">
    <property type="nucleotide sequence ID" value="NZ_JBHUII010000004.1"/>
</dbReference>
<organism evidence="7 8">
    <name type="scientific">Kiloniella antarctica</name>
    <dbReference type="NCBI Taxonomy" id="1550907"/>
    <lineage>
        <taxon>Bacteria</taxon>
        <taxon>Pseudomonadati</taxon>
        <taxon>Pseudomonadota</taxon>
        <taxon>Alphaproteobacteria</taxon>
        <taxon>Rhodospirillales</taxon>
        <taxon>Kiloniellaceae</taxon>
        <taxon>Kiloniella</taxon>
    </lineage>
</organism>